<dbReference type="AlphaFoldDB" id="A0A0R1PWG1"/>
<evidence type="ECO:0000256" key="2">
    <source>
        <dbReference type="ARBA" id="ARBA00022448"/>
    </source>
</evidence>
<evidence type="ECO:0000313" key="11">
    <source>
        <dbReference type="Proteomes" id="UP000051155"/>
    </source>
</evidence>
<dbReference type="RefSeq" id="WP_057737742.1">
    <property type="nucleotide sequence ID" value="NZ_AZEG01000018.1"/>
</dbReference>
<evidence type="ECO:0000256" key="8">
    <source>
        <dbReference type="SAM" id="Phobius"/>
    </source>
</evidence>
<evidence type="ECO:0000313" key="10">
    <source>
        <dbReference type="EMBL" id="KRL36937.1"/>
    </source>
</evidence>
<dbReference type="PANTHER" id="PTHR43495:SF2">
    <property type="entry name" value="D-SERINE_D-ALANINE_GLYCINE TRANSPORTER"/>
    <property type="match status" value="1"/>
</dbReference>
<dbReference type="PIRSF" id="PIRSF006060">
    <property type="entry name" value="AA_transporter"/>
    <property type="match status" value="1"/>
</dbReference>
<feature type="transmembrane region" description="Helical" evidence="8">
    <location>
        <begin position="283"/>
        <end position="303"/>
    </location>
</feature>
<evidence type="ECO:0000256" key="4">
    <source>
        <dbReference type="ARBA" id="ARBA00022692"/>
    </source>
</evidence>
<keyword evidence="4 8" id="KW-0812">Transmembrane</keyword>
<organism evidence="10 11">
    <name type="scientific">Liquorilactobacillus uvarum DSM 19971</name>
    <dbReference type="NCBI Taxonomy" id="1423812"/>
    <lineage>
        <taxon>Bacteria</taxon>
        <taxon>Bacillati</taxon>
        <taxon>Bacillota</taxon>
        <taxon>Bacilli</taxon>
        <taxon>Lactobacillales</taxon>
        <taxon>Lactobacillaceae</taxon>
        <taxon>Liquorilactobacillus</taxon>
    </lineage>
</organism>
<proteinExistence type="predicted"/>
<feature type="transmembrane region" description="Helical" evidence="8">
    <location>
        <begin position="162"/>
        <end position="182"/>
    </location>
</feature>
<gene>
    <name evidence="10" type="ORF">FD20_GL000746</name>
</gene>
<dbReference type="Gene3D" id="1.20.1740.10">
    <property type="entry name" value="Amino acid/polyamine transporter I"/>
    <property type="match status" value="1"/>
</dbReference>
<keyword evidence="2" id="KW-0813">Transport</keyword>
<dbReference type="GO" id="GO:0005886">
    <property type="term" value="C:plasma membrane"/>
    <property type="evidence" value="ECO:0007669"/>
    <property type="project" value="UniProtKB-SubCell"/>
</dbReference>
<dbReference type="InterPro" id="IPR004840">
    <property type="entry name" value="Amino_acid_permease_CS"/>
</dbReference>
<dbReference type="FunFam" id="1.20.1740.10:FF:000001">
    <property type="entry name" value="Amino acid permease"/>
    <property type="match status" value="1"/>
</dbReference>
<feature type="transmembrane region" description="Helical" evidence="8">
    <location>
        <begin position="98"/>
        <end position="123"/>
    </location>
</feature>
<dbReference type="EMBL" id="AZEG01000018">
    <property type="protein sequence ID" value="KRL36937.1"/>
    <property type="molecule type" value="Genomic_DNA"/>
</dbReference>
<comment type="subcellular location">
    <subcellularLocation>
        <location evidence="1">Cell membrane</location>
        <topology evidence="1">Multi-pass membrane protein</topology>
    </subcellularLocation>
</comment>
<keyword evidence="11" id="KW-1185">Reference proteome</keyword>
<evidence type="ECO:0000256" key="6">
    <source>
        <dbReference type="ARBA" id="ARBA00022989"/>
    </source>
</evidence>
<evidence type="ECO:0000256" key="3">
    <source>
        <dbReference type="ARBA" id="ARBA00022475"/>
    </source>
</evidence>
<feature type="transmembrane region" description="Helical" evidence="8">
    <location>
        <begin position="48"/>
        <end position="67"/>
    </location>
</feature>
<dbReference type="Proteomes" id="UP000051155">
    <property type="component" value="Unassembled WGS sequence"/>
</dbReference>
<dbReference type="GO" id="GO:0006865">
    <property type="term" value="P:amino acid transport"/>
    <property type="evidence" value="ECO:0007669"/>
    <property type="project" value="UniProtKB-KW"/>
</dbReference>
<keyword evidence="7 8" id="KW-0472">Membrane</keyword>
<reference evidence="10 11" key="1">
    <citation type="journal article" date="2015" name="Genome Announc.">
        <title>Expanding the biotechnology potential of lactobacilli through comparative genomics of 213 strains and associated genera.</title>
        <authorList>
            <person name="Sun Z."/>
            <person name="Harris H.M."/>
            <person name="McCann A."/>
            <person name="Guo C."/>
            <person name="Argimon S."/>
            <person name="Zhang W."/>
            <person name="Yang X."/>
            <person name="Jeffery I.B."/>
            <person name="Cooney J.C."/>
            <person name="Kagawa T.F."/>
            <person name="Liu W."/>
            <person name="Song Y."/>
            <person name="Salvetti E."/>
            <person name="Wrobel A."/>
            <person name="Rasinkangas P."/>
            <person name="Parkhill J."/>
            <person name="Rea M.C."/>
            <person name="O'Sullivan O."/>
            <person name="Ritari J."/>
            <person name="Douillard F.P."/>
            <person name="Paul Ross R."/>
            <person name="Yang R."/>
            <person name="Briner A.E."/>
            <person name="Felis G.E."/>
            <person name="de Vos W.M."/>
            <person name="Barrangou R."/>
            <person name="Klaenhammer T.R."/>
            <person name="Caufield P.W."/>
            <person name="Cui Y."/>
            <person name="Zhang H."/>
            <person name="O'Toole P.W."/>
        </authorList>
    </citation>
    <scope>NUCLEOTIDE SEQUENCE [LARGE SCALE GENOMIC DNA]</scope>
    <source>
        <strain evidence="10 11">DSM 19971</strain>
    </source>
</reference>
<dbReference type="PROSITE" id="PS00218">
    <property type="entry name" value="AMINO_ACID_PERMEASE_1"/>
    <property type="match status" value="1"/>
</dbReference>
<accession>A0A0R1PWG1</accession>
<sequence length="464" mass="50904">MKEKNATNQDGTIRALSNRHVQMIAIGGTIGTGLFLGAGSTISKTGPSVMLVYLALGLFFFFMMRAIGEMFYSDPSQHTFVSFISRYLGPAVGHFTGWTYWIGLVFVCMAELTATATYVKFWFPNIPSWIVELVFLGILAGVNLIAARLFGEAEFWFAMIKIIAIIALIATGVFMMFSHSVTPLGHASIGNIFHNYTLFPHGVFNFISAFPMVFFAFQGIEFVSITIGEAKEPHTIIRKAVNETLLRILLFYIGALIVIMGIIPWTSLSADSSPFVQVFKLAGFPAAAALINFVVLTSAASALNSCIFSAGRHFYQLATEVPKDSFMAKKFAKISKSGVPSPAILLSAALVLITPIMSLTSATTSVFTIVTGVSSDMYIIVYTLAMLAHRKYRESNDFLPNGFKMPGYKFTSPLTIAFFLIIFVSLFFIPEDIFGAIGAIIWTLIFGGVTYFHEKTVVSNEQPQ</sequence>
<dbReference type="PATRIC" id="fig|1423812.3.peg.812"/>
<name>A0A0R1PWG1_9LACO</name>
<feature type="transmembrane region" description="Helical" evidence="8">
    <location>
        <begin position="202"/>
        <end position="223"/>
    </location>
</feature>
<evidence type="ECO:0000256" key="1">
    <source>
        <dbReference type="ARBA" id="ARBA00004651"/>
    </source>
</evidence>
<comment type="caution">
    <text evidence="10">The sequence shown here is derived from an EMBL/GenBank/DDBJ whole genome shotgun (WGS) entry which is preliminary data.</text>
</comment>
<feature type="transmembrane region" description="Helical" evidence="8">
    <location>
        <begin position="433"/>
        <end position="452"/>
    </location>
</feature>
<feature type="transmembrane region" description="Helical" evidence="8">
    <location>
        <begin position="339"/>
        <end position="360"/>
    </location>
</feature>
<evidence type="ECO:0000256" key="5">
    <source>
        <dbReference type="ARBA" id="ARBA00022970"/>
    </source>
</evidence>
<dbReference type="PANTHER" id="PTHR43495">
    <property type="entry name" value="GABA PERMEASE"/>
    <property type="match status" value="1"/>
</dbReference>
<feature type="transmembrane region" description="Helical" evidence="8">
    <location>
        <begin position="21"/>
        <end position="42"/>
    </location>
</feature>
<dbReference type="GO" id="GO:0055085">
    <property type="term" value="P:transmembrane transport"/>
    <property type="evidence" value="ECO:0007669"/>
    <property type="project" value="InterPro"/>
</dbReference>
<dbReference type="OrthoDB" id="9780162at2"/>
<feature type="transmembrane region" description="Helical" evidence="8">
    <location>
        <begin position="366"/>
        <end position="387"/>
    </location>
</feature>
<protein>
    <submittedName>
        <fullName evidence="10">APC family amino acid-polyamine-organocation transporter</fullName>
    </submittedName>
</protein>
<feature type="domain" description="Amino acid permease/ SLC12A" evidence="9">
    <location>
        <begin position="20"/>
        <end position="456"/>
    </location>
</feature>
<dbReference type="Pfam" id="PF00324">
    <property type="entry name" value="AA_permease"/>
    <property type="match status" value="1"/>
</dbReference>
<keyword evidence="3" id="KW-1003">Cell membrane</keyword>
<evidence type="ECO:0000256" key="7">
    <source>
        <dbReference type="ARBA" id="ARBA00023136"/>
    </source>
</evidence>
<feature type="transmembrane region" description="Helical" evidence="8">
    <location>
        <begin position="129"/>
        <end position="150"/>
    </location>
</feature>
<feature type="transmembrane region" description="Helical" evidence="8">
    <location>
        <begin position="408"/>
        <end position="427"/>
    </location>
</feature>
<evidence type="ECO:0000259" key="9">
    <source>
        <dbReference type="Pfam" id="PF00324"/>
    </source>
</evidence>
<feature type="transmembrane region" description="Helical" evidence="8">
    <location>
        <begin position="244"/>
        <end position="263"/>
    </location>
</feature>
<dbReference type="InterPro" id="IPR004841">
    <property type="entry name" value="AA-permease/SLC12A_dom"/>
</dbReference>
<keyword evidence="5" id="KW-0029">Amino-acid transport</keyword>
<keyword evidence="6 8" id="KW-1133">Transmembrane helix</keyword>